<dbReference type="EMBL" id="AMZH03003320">
    <property type="protein sequence ID" value="RRT72695.1"/>
    <property type="molecule type" value="Genomic_DNA"/>
</dbReference>
<feature type="domain" description="Clp R" evidence="2">
    <location>
        <begin position="90"/>
        <end position="227"/>
    </location>
</feature>
<accession>A0A427A901</accession>
<organism evidence="3 4">
    <name type="scientific">Ensete ventricosum</name>
    <name type="common">Abyssinian banana</name>
    <name type="synonym">Musa ensete</name>
    <dbReference type="NCBI Taxonomy" id="4639"/>
    <lineage>
        <taxon>Eukaryota</taxon>
        <taxon>Viridiplantae</taxon>
        <taxon>Streptophyta</taxon>
        <taxon>Embryophyta</taxon>
        <taxon>Tracheophyta</taxon>
        <taxon>Spermatophyta</taxon>
        <taxon>Magnoliopsida</taxon>
        <taxon>Liliopsida</taxon>
        <taxon>Zingiberales</taxon>
        <taxon>Musaceae</taxon>
        <taxon>Ensete</taxon>
    </lineage>
</organism>
<dbReference type="InterPro" id="IPR036628">
    <property type="entry name" value="Clp_N_dom_sf"/>
</dbReference>
<comment type="caution">
    <text evidence="3">The sequence shown here is derived from an EMBL/GenBank/DDBJ whole genome shotgun (WGS) entry which is preliminary data.</text>
</comment>
<protein>
    <recommendedName>
        <fullName evidence="2">Clp R domain-containing protein</fullName>
    </recommendedName>
</protein>
<evidence type="ECO:0000313" key="4">
    <source>
        <dbReference type="Proteomes" id="UP000287651"/>
    </source>
</evidence>
<sequence>MASASVQPTTLPGACRSRLHLQRSGKARRPCNKMCHLQPYFPSSGSFMGLQIADNLKLLARSACGLHYVVSGYVSNQQGKGRRRVTVAMLDLFTEKAMKVIMLAQEEARWLGHKFVGTEQILDALIGEGTDVTVNDLKSMRNNPKDGHVQNVIRRGRKFVAERPFSPQAKHVLELSLKEARRHGHNYIGLEHLLIGLLRGVEGITTYVLENYGVDPSNINTQASLKS</sequence>
<proteinExistence type="predicted"/>
<evidence type="ECO:0000256" key="1">
    <source>
        <dbReference type="PROSITE-ProRule" id="PRU01251"/>
    </source>
</evidence>
<evidence type="ECO:0000259" key="2">
    <source>
        <dbReference type="PROSITE" id="PS51903"/>
    </source>
</evidence>
<reference evidence="3 4" key="1">
    <citation type="journal article" date="2014" name="Agronomy (Basel)">
        <title>A Draft Genome Sequence for Ensete ventricosum, the Drought-Tolerant Tree Against Hunger.</title>
        <authorList>
            <person name="Harrison J."/>
            <person name="Moore K.A."/>
            <person name="Paszkiewicz K."/>
            <person name="Jones T."/>
            <person name="Grant M."/>
            <person name="Ambacheew D."/>
            <person name="Muzemil S."/>
            <person name="Studholme D.J."/>
        </authorList>
    </citation>
    <scope>NUCLEOTIDE SEQUENCE [LARGE SCALE GENOMIC DNA]</scope>
</reference>
<dbReference type="InterPro" id="IPR044217">
    <property type="entry name" value="CLPT1/2"/>
</dbReference>
<dbReference type="PANTHER" id="PTHR47016:SF5">
    <property type="entry name" value="CLP DOMAIN SUPERFAMILY PROTEIN"/>
    <property type="match status" value="1"/>
</dbReference>
<dbReference type="Pfam" id="PF02861">
    <property type="entry name" value="Clp_N"/>
    <property type="match status" value="1"/>
</dbReference>
<dbReference type="AlphaFoldDB" id="A0A427A901"/>
<dbReference type="SUPFAM" id="SSF81923">
    <property type="entry name" value="Double Clp-N motif"/>
    <property type="match status" value="1"/>
</dbReference>
<dbReference type="Proteomes" id="UP000287651">
    <property type="component" value="Unassembled WGS sequence"/>
</dbReference>
<dbReference type="PANTHER" id="PTHR47016">
    <property type="entry name" value="ATP-DEPENDENT CLP PROTEASE ATP-BINDING SUBUNIT CLPT1, CHLOROPLASTIC"/>
    <property type="match status" value="1"/>
</dbReference>
<dbReference type="Gene3D" id="1.10.1780.10">
    <property type="entry name" value="Clp, N-terminal domain"/>
    <property type="match status" value="1"/>
</dbReference>
<dbReference type="InterPro" id="IPR004176">
    <property type="entry name" value="Clp_R_N"/>
</dbReference>
<dbReference type="PROSITE" id="PS51903">
    <property type="entry name" value="CLP_R"/>
    <property type="match status" value="1"/>
</dbReference>
<keyword evidence="1" id="KW-0677">Repeat</keyword>
<evidence type="ECO:0000313" key="3">
    <source>
        <dbReference type="EMBL" id="RRT72695.1"/>
    </source>
</evidence>
<gene>
    <name evidence="3" type="ORF">B296_00025513</name>
</gene>
<name>A0A427A901_ENSVE</name>